<dbReference type="InterPro" id="IPR034294">
    <property type="entry name" value="Aquaporin_transptr"/>
</dbReference>
<gene>
    <name evidence="8" type="ORF">ASPTUDRAFT_25600</name>
</gene>
<evidence type="ECO:0000313" key="9">
    <source>
        <dbReference type="Proteomes" id="UP000184304"/>
    </source>
</evidence>
<dbReference type="GO" id="GO:0015250">
    <property type="term" value="F:water channel activity"/>
    <property type="evidence" value="ECO:0007669"/>
    <property type="project" value="TreeGrafter"/>
</dbReference>
<evidence type="ECO:0000256" key="5">
    <source>
        <dbReference type="ARBA" id="ARBA00023136"/>
    </source>
</evidence>
<evidence type="ECO:0000256" key="3">
    <source>
        <dbReference type="ARBA" id="ARBA00022692"/>
    </source>
</evidence>
<dbReference type="AlphaFoldDB" id="A0A1L9NL98"/>
<dbReference type="SUPFAM" id="SSF53955">
    <property type="entry name" value="Lysozyme-like"/>
    <property type="match status" value="1"/>
</dbReference>
<dbReference type="STRING" id="767770.A0A1L9NL98"/>
<dbReference type="PRINTS" id="PR00783">
    <property type="entry name" value="MINTRINSICP"/>
</dbReference>
<feature type="transmembrane region" description="Helical" evidence="6">
    <location>
        <begin position="493"/>
        <end position="518"/>
    </location>
</feature>
<accession>A0A1L9NL98</accession>
<sequence length="573" mass="61796">MRFTQFFNYLAVGSLAGIAAAAPLGTRTLEVEEGEQLASRSTNAVVSVSALAVTSVNDSVGKSSGSNSYTKYTGDGSTADGWPAKSDWLSFDAMWEANKEAVIAKSCSNNGWGQDNSATETANIKSAIEKVAKESKVDHRFILAVVLQESKGCVRVPTTANSVSNPGLMQSFQGTGTCYGKSTCSDSEIVQMIRDGAIGTSSSGGYGLASYLDLADRTGVAAYYRAARLYNSGVNSLKSTTNLDLASGATSCYASDIANRLTGWTTATSKCSSCRRPPSKPQQLHTSVTVELGNFYHVHGCVFCSFDIMIPRMEKSGCREKPAHGIAPVARFPQSRGDGYQSTFQPSTDLSGWKCLADVTMWKCTLLECVASMMYTFMLTWVTIAPASKDRDDTGNLSYYTMNYYDWVRFLPASIVNVCLLPLIIFTFARSTGGYVNPTITLAAYILRRVSLSRAAMYIGGQIIGSALAVWAVQEAYGSTVFDMGCIISPRGFSIRDACIAELISSLAIVVTVMYIAAGRKTRGLFGDAMSPWMVGIAIEAGLWLPGFIWQEYPRANRSSWPAFWDIMISGSC</sequence>
<protein>
    <recommendedName>
        <fullName evidence="10">Transglycosylase SLT domain-containing protein</fullName>
    </recommendedName>
</protein>
<dbReference type="PANTHER" id="PTHR19139">
    <property type="entry name" value="AQUAPORIN TRANSPORTER"/>
    <property type="match status" value="1"/>
</dbReference>
<keyword evidence="4 6" id="KW-1133">Transmembrane helix</keyword>
<dbReference type="Pfam" id="PF00230">
    <property type="entry name" value="MIP"/>
    <property type="match status" value="1"/>
</dbReference>
<feature type="transmembrane region" description="Helical" evidence="6">
    <location>
        <begin position="530"/>
        <end position="550"/>
    </location>
</feature>
<organism evidence="8 9">
    <name type="scientific">Aspergillus tubingensis (strain CBS 134.48)</name>
    <dbReference type="NCBI Taxonomy" id="767770"/>
    <lineage>
        <taxon>Eukaryota</taxon>
        <taxon>Fungi</taxon>
        <taxon>Dikarya</taxon>
        <taxon>Ascomycota</taxon>
        <taxon>Pezizomycotina</taxon>
        <taxon>Eurotiomycetes</taxon>
        <taxon>Eurotiomycetidae</taxon>
        <taxon>Eurotiales</taxon>
        <taxon>Aspergillaceae</taxon>
        <taxon>Aspergillus</taxon>
        <taxon>Aspergillus subgen. Circumdati</taxon>
    </lineage>
</organism>
<feature type="chain" id="PRO_5012996265" description="Transglycosylase SLT domain-containing protein" evidence="7">
    <location>
        <begin position="22"/>
        <end position="573"/>
    </location>
</feature>
<reference evidence="9" key="1">
    <citation type="journal article" date="2017" name="Genome Biol.">
        <title>Comparative genomics reveals high biological diversity and specific adaptations in the industrially and medically important fungal genus Aspergillus.</title>
        <authorList>
            <person name="de Vries R.P."/>
            <person name="Riley R."/>
            <person name="Wiebenga A."/>
            <person name="Aguilar-Osorio G."/>
            <person name="Amillis S."/>
            <person name="Uchima C.A."/>
            <person name="Anderluh G."/>
            <person name="Asadollahi M."/>
            <person name="Askin M."/>
            <person name="Barry K."/>
            <person name="Battaglia E."/>
            <person name="Bayram O."/>
            <person name="Benocci T."/>
            <person name="Braus-Stromeyer S.A."/>
            <person name="Caldana C."/>
            <person name="Canovas D."/>
            <person name="Cerqueira G.C."/>
            <person name="Chen F."/>
            <person name="Chen W."/>
            <person name="Choi C."/>
            <person name="Clum A."/>
            <person name="Dos Santos R.A."/>
            <person name="Damasio A.R."/>
            <person name="Diallinas G."/>
            <person name="Emri T."/>
            <person name="Fekete E."/>
            <person name="Flipphi M."/>
            <person name="Freyberg S."/>
            <person name="Gallo A."/>
            <person name="Gournas C."/>
            <person name="Habgood R."/>
            <person name="Hainaut M."/>
            <person name="Harispe M.L."/>
            <person name="Henrissat B."/>
            <person name="Hilden K.S."/>
            <person name="Hope R."/>
            <person name="Hossain A."/>
            <person name="Karabika E."/>
            <person name="Karaffa L."/>
            <person name="Karanyi Z."/>
            <person name="Krasevec N."/>
            <person name="Kuo A."/>
            <person name="Kusch H."/>
            <person name="LaButti K."/>
            <person name="Lagendijk E.L."/>
            <person name="Lapidus A."/>
            <person name="Levasseur A."/>
            <person name="Lindquist E."/>
            <person name="Lipzen A."/>
            <person name="Logrieco A.F."/>
            <person name="MacCabe A."/>
            <person name="Maekelae M.R."/>
            <person name="Malavazi I."/>
            <person name="Melin P."/>
            <person name="Meyer V."/>
            <person name="Mielnichuk N."/>
            <person name="Miskei M."/>
            <person name="Molnar A.P."/>
            <person name="Mule G."/>
            <person name="Ngan C.Y."/>
            <person name="Orejas M."/>
            <person name="Orosz E."/>
            <person name="Ouedraogo J.P."/>
            <person name="Overkamp K.M."/>
            <person name="Park H.-S."/>
            <person name="Perrone G."/>
            <person name="Piumi F."/>
            <person name="Punt P.J."/>
            <person name="Ram A.F."/>
            <person name="Ramon A."/>
            <person name="Rauscher S."/>
            <person name="Record E."/>
            <person name="Riano-Pachon D.M."/>
            <person name="Robert V."/>
            <person name="Roehrig J."/>
            <person name="Ruller R."/>
            <person name="Salamov A."/>
            <person name="Salih N.S."/>
            <person name="Samson R.A."/>
            <person name="Sandor E."/>
            <person name="Sanguinetti M."/>
            <person name="Schuetze T."/>
            <person name="Sepcic K."/>
            <person name="Shelest E."/>
            <person name="Sherlock G."/>
            <person name="Sophianopoulou V."/>
            <person name="Squina F.M."/>
            <person name="Sun H."/>
            <person name="Susca A."/>
            <person name="Todd R.B."/>
            <person name="Tsang A."/>
            <person name="Unkles S.E."/>
            <person name="van de Wiele N."/>
            <person name="van Rossen-Uffink D."/>
            <person name="Oliveira J.V."/>
            <person name="Vesth T.C."/>
            <person name="Visser J."/>
            <person name="Yu J.-H."/>
            <person name="Zhou M."/>
            <person name="Andersen M.R."/>
            <person name="Archer D.B."/>
            <person name="Baker S.E."/>
            <person name="Benoit I."/>
            <person name="Brakhage A.A."/>
            <person name="Braus G.H."/>
            <person name="Fischer R."/>
            <person name="Frisvad J.C."/>
            <person name="Goldman G.H."/>
            <person name="Houbraken J."/>
            <person name="Oakley B."/>
            <person name="Pocsi I."/>
            <person name="Scazzocchio C."/>
            <person name="Seiboth B."/>
            <person name="vanKuyk P.A."/>
            <person name="Wortman J."/>
            <person name="Dyer P.S."/>
            <person name="Grigoriev I.V."/>
        </authorList>
    </citation>
    <scope>NUCLEOTIDE SEQUENCE [LARGE SCALE GENOMIC DNA]</scope>
    <source>
        <strain evidence="9">CBS 134.48</strain>
    </source>
</reference>
<dbReference type="Gene3D" id="1.10.530.10">
    <property type="match status" value="1"/>
</dbReference>
<dbReference type="Gene3D" id="1.20.1080.10">
    <property type="entry name" value="Glycerol uptake facilitator protein"/>
    <property type="match status" value="1"/>
</dbReference>
<dbReference type="EMBL" id="KV878176">
    <property type="protein sequence ID" value="OJI90007.1"/>
    <property type="molecule type" value="Genomic_DNA"/>
</dbReference>
<dbReference type="InterPro" id="IPR000425">
    <property type="entry name" value="MIP"/>
</dbReference>
<comment type="subcellular location">
    <subcellularLocation>
        <location evidence="1">Membrane</location>
        <topology evidence="1">Multi-pass membrane protein</topology>
    </subcellularLocation>
</comment>
<dbReference type="OMA" id="YHVHGCV"/>
<evidence type="ECO:0000256" key="1">
    <source>
        <dbReference type="ARBA" id="ARBA00004141"/>
    </source>
</evidence>
<feature type="signal peptide" evidence="7">
    <location>
        <begin position="1"/>
        <end position="21"/>
    </location>
</feature>
<dbReference type="GO" id="GO:0005886">
    <property type="term" value="C:plasma membrane"/>
    <property type="evidence" value="ECO:0007669"/>
    <property type="project" value="TreeGrafter"/>
</dbReference>
<dbReference type="InterPro" id="IPR023271">
    <property type="entry name" value="Aquaporin-like"/>
</dbReference>
<proteinExistence type="inferred from homology"/>
<keyword evidence="9" id="KW-1185">Reference proteome</keyword>
<evidence type="ECO:0008006" key="10">
    <source>
        <dbReference type="Google" id="ProtNLM"/>
    </source>
</evidence>
<evidence type="ECO:0000313" key="8">
    <source>
        <dbReference type="EMBL" id="OJI90007.1"/>
    </source>
</evidence>
<name>A0A1L9NL98_ASPTC</name>
<dbReference type="VEuPathDB" id="FungiDB:ASPTUDRAFT_25600"/>
<comment type="similarity">
    <text evidence="2">Belongs to the MIP/aquaporin (TC 1.A.8) family.</text>
</comment>
<evidence type="ECO:0000256" key="7">
    <source>
        <dbReference type="SAM" id="SignalP"/>
    </source>
</evidence>
<evidence type="ECO:0000256" key="6">
    <source>
        <dbReference type="SAM" id="Phobius"/>
    </source>
</evidence>
<dbReference type="OrthoDB" id="1193027at2759"/>
<dbReference type="InterPro" id="IPR023346">
    <property type="entry name" value="Lysozyme-like_dom_sf"/>
</dbReference>
<keyword evidence="7" id="KW-0732">Signal</keyword>
<dbReference type="Proteomes" id="UP000184304">
    <property type="component" value="Unassembled WGS sequence"/>
</dbReference>
<evidence type="ECO:0000256" key="4">
    <source>
        <dbReference type="ARBA" id="ARBA00022989"/>
    </source>
</evidence>
<keyword evidence="3 6" id="KW-0812">Transmembrane</keyword>
<feature type="transmembrane region" description="Helical" evidence="6">
    <location>
        <begin position="455"/>
        <end position="473"/>
    </location>
</feature>
<evidence type="ECO:0000256" key="2">
    <source>
        <dbReference type="ARBA" id="ARBA00006175"/>
    </source>
</evidence>
<feature type="transmembrane region" description="Helical" evidence="6">
    <location>
        <begin position="407"/>
        <end position="429"/>
    </location>
</feature>
<dbReference type="PANTHER" id="PTHR19139:SF199">
    <property type="entry name" value="MIP17260P"/>
    <property type="match status" value="1"/>
</dbReference>
<dbReference type="SUPFAM" id="SSF81338">
    <property type="entry name" value="Aquaporin-like"/>
    <property type="match status" value="1"/>
</dbReference>
<feature type="transmembrane region" description="Helical" evidence="6">
    <location>
        <begin position="366"/>
        <end position="387"/>
    </location>
</feature>
<keyword evidence="5 6" id="KW-0472">Membrane</keyword>